<evidence type="ECO:0000313" key="2">
    <source>
        <dbReference type="EMBL" id="MEQ2313160.1"/>
    </source>
</evidence>
<sequence length="105" mass="12954">MQLQYVVQLKQYRIPPYMNQLIKVLKQPIHSNENRKVLESPLTWENYTEKFQLLLYLEELQMEFDIRRYNIPNDDRKHAELKRNQSNPRLLDLEVRWCSNHLDQI</sequence>
<comment type="caution">
    <text evidence="2">The sequence shown here is derived from an EMBL/GenBank/DDBJ whole genome shotgun (WGS) entry which is preliminary data.</text>
</comment>
<proteinExistence type="predicted"/>
<protein>
    <recommendedName>
        <fullName evidence="1">Helicase MOV-10 helical domain-containing protein</fullName>
    </recommendedName>
</protein>
<accession>A0ABV1A5S7</accession>
<feature type="domain" description="Helicase MOV-10 helical" evidence="1">
    <location>
        <begin position="9"/>
        <end position="68"/>
    </location>
</feature>
<dbReference type="EMBL" id="JAHRIP010082617">
    <property type="protein sequence ID" value="MEQ2313160.1"/>
    <property type="molecule type" value="Genomic_DNA"/>
</dbReference>
<dbReference type="Proteomes" id="UP001469553">
    <property type="component" value="Unassembled WGS sequence"/>
</dbReference>
<evidence type="ECO:0000259" key="1">
    <source>
        <dbReference type="Pfam" id="PF21635"/>
    </source>
</evidence>
<dbReference type="InterPro" id="IPR049079">
    <property type="entry name" value="Mov-10_helical"/>
</dbReference>
<organism evidence="2 3">
    <name type="scientific">Ameca splendens</name>
    <dbReference type="NCBI Taxonomy" id="208324"/>
    <lineage>
        <taxon>Eukaryota</taxon>
        <taxon>Metazoa</taxon>
        <taxon>Chordata</taxon>
        <taxon>Craniata</taxon>
        <taxon>Vertebrata</taxon>
        <taxon>Euteleostomi</taxon>
        <taxon>Actinopterygii</taxon>
        <taxon>Neopterygii</taxon>
        <taxon>Teleostei</taxon>
        <taxon>Neoteleostei</taxon>
        <taxon>Acanthomorphata</taxon>
        <taxon>Ovalentaria</taxon>
        <taxon>Atherinomorphae</taxon>
        <taxon>Cyprinodontiformes</taxon>
        <taxon>Goodeidae</taxon>
        <taxon>Ameca</taxon>
    </lineage>
</organism>
<reference evidence="2 3" key="1">
    <citation type="submission" date="2021-06" db="EMBL/GenBank/DDBJ databases">
        <authorList>
            <person name="Palmer J.M."/>
        </authorList>
    </citation>
    <scope>NUCLEOTIDE SEQUENCE [LARGE SCALE GENOMIC DNA]</scope>
    <source>
        <strain evidence="2 3">AS_MEX2019</strain>
        <tissue evidence="2">Muscle</tissue>
    </source>
</reference>
<evidence type="ECO:0000313" key="3">
    <source>
        <dbReference type="Proteomes" id="UP001469553"/>
    </source>
</evidence>
<gene>
    <name evidence="2" type="ORF">AMECASPLE_038755</name>
</gene>
<keyword evidence="3" id="KW-1185">Reference proteome</keyword>
<dbReference type="Pfam" id="PF21635">
    <property type="entry name" value="Mov-10_helical"/>
    <property type="match status" value="1"/>
</dbReference>
<name>A0ABV1A5S7_9TELE</name>